<evidence type="ECO:0000313" key="4">
    <source>
        <dbReference type="Proteomes" id="UP001341840"/>
    </source>
</evidence>
<evidence type="ECO:0000256" key="1">
    <source>
        <dbReference type="SAM" id="MobiDB-lite"/>
    </source>
</evidence>
<proteinExistence type="predicted"/>
<organism evidence="3 4">
    <name type="scientific">Stylosanthes scabra</name>
    <dbReference type="NCBI Taxonomy" id="79078"/>
    <lineage>
        <taxon>Eukaryota</taxon>
        <taxon>Viridiplantae</taxon>
        <taxon>Streptophyta</taxon>
        <taxon>Embryophyta</taxon>
        <taxon>Tracheophyta</taxon>
        <taxon>Spermatophyta</taxon>
        <taxon>Magnoliopsida</taxon>
        <taxon>eudicotyledons</taxon>
        <taxon>Gunneridae</taxon>
        <taxon>Pentapetalae</taxon>
        <taxon>rosids</taxon>
        <taxon>fabids</taxon>
        <taxon>Fabales</taxon>
        <taxon>Fabaceae</taxon>
        <taxon>Papilionoideae</taxon>
        <taxon>50 kb inversion clade</taxon>
        <taxon>dalbergioids sensu lato</taxon>
        <taxon>Dalbergieae</taxon>
        <taxon>Pterocarpus clade</taxon>
        <taxon>Stylosanthes</taxon>
    </lineage>
</organism>
<keyword evidence="4" id="KW-1185">Reference proteome</keyword>
<feature type="compositionally biased region" description="Polar residues" evidence="1">
    <location>
        <begin position="198"/>
        <end position="209"/>
    </location>
</feature>
<feature type="domain" description="PB1-like" evidence="2">
    <location>
        <begin position="1"/>
        <end position="71"/>
    </location>
</feature>
<accession>A0ABU6Q9T5</accession>
<dbReference type="Proteomes" id="UP001341840">
    <property type="component" value="Unassembled WGS sequence"/>
</dbReference>
<sequence length="390" mass="43650">MDIDLVCFYDLGELVTKAGYKKYNKLLWHDISDPDLDTSLHDIIGDADINAMKGGVVMQMGPKEFHIYVEHIVEIPEVVKGVVEGLVIVDDAMNQPVILEDKSSNDSYESAEDEAYKPPPPSYEDDDFDSEVESLKKKKLLRKKSPKKVISPKHKKDVNEDGPSKGGRPQLLAKTGVKMRSSKYTGARRKHVLRDGNSPANKGLGQNSGPGPDLRNGLGGPSTARKSKADESKYGISEGFNGPSVDPNDFEQDSDYERSYEYESEAFSSSISLKVKAQFMKALSDYFVYEGMLCVHAVTAIYKLGLKLEDFVHKLLTMDYIRTTYSHFIKHVNSKNYELLKHYLHLSRGLPIVLLRKGELMLLLKGRCTPTKSERHSKSPAVDVVNKDTT</sequence>
<feature type="region of interest" description="Disordered" evidence="1">
    <location>
        <begin position="370"/>
        <end position="390"/>
    </location>
</feature>
<name>A0ABU6Q9T5_9FABA</name>
<reference evidence="3 4" key="1">
    <citation type="journal article" date="2023" name="Plants (Basel)">
        <title>Bridging the Gap: Combining Genomics and Transcriptomics Approaches to Understand Stylosanthes scabra, an Orphan Legume from the Brazilian Caatinga.</title>
        <authorList>
            <person name="Ferreira-Neto J.R.C."/>
            <person name="da Silva M.D."/>
            <person name="Binneck E."/>
            <person name="de Melo N.F."/>
            <person name="da Silva R.H."/>
            <person name="de Melo A.L.T.M."/>
            <person name="Pandolfi V."/>
            <person name="Bustamante F.O."/>
            <person name="Brasileiro-Vidal A.C."/>
            <person name="Benko-Iseppon A.M."/>
        </authorList>
    </citation>
    <scope>NUCLEOTIDE SEQUENCE [LARGE SCALE GENOMIC DNA]</scope>
    <source>
        <tissue evidence="3">Leaves</tissue>
    </source>
</reference>
<gene>
    <name evidence="3" type="ORF">PIB30_026064</name>
</gene>
<protein>
    <recommendedName>
        <fullName evidence="2">PB1-like domain-containing protein</fullName>
    </recommendedName>
</protein>
<feature type="compositionally biased region" description="Basic residues" evidence="1">
    <location>
        <begin position="136"/>
        <end position="156"/>
    </location>
</feature>
<dbReference type="EMBL" id="JASCZI010000097">
    <property type="protein sequence ID" value="MED6108654.1"/>
    <property type="molecule type" value="Genomic_DNA"/>
</dbReference>
<feature type="region of interest" description="Disordered" evidence="1">
    <location>
        <begin position="100"/>
        <end position="252"/>
    </location>
</feature>
<comment type="caution">
    <text evidence="3">The sequence shown here is derived from an EMBL/GenBank/DDBJ whole genome shotgun (WGS) entry which is preliminary data.</text>
</comment>
<evidence type="ECO:0000259" key="2">
    <source>
        <dbReference type="Pfam" id="PF26130"/>
    </source>
</evidence>
<dbReference type="InterPro" id="IPR058594">
    <property type="entry name" value="PB1-like_dom_pln"/>
</dbReference>
<dbReference type="Pfam" id="PF26130">
    <property type="entry name" value="PB1-like"/>
    <property type="match status" value="1"/>
</dbReference>
<feature type="compositionally biased region" description="Acidic residues" evidence="1">
    <location>
        <begin position="123"/>
        <end position="132"/>
    </location>
</feature>
<evidence type="ECO:0000313" key="3">
    <source>
        <dbReference type="EMBL" id="MED6108654.1"/>
    </source>
</evidence>